<feature type="region of interest" description="Disordered" evidence="1">
    <location>
        <begin position="1"/>
        <end position="26"/>
    </location>
</feature>
<dbReference type="Gene3D" id="3.30.70.270">
    <property type="match status" value="3"/>
</dbReference>
<evidence type="ECO:0000256" key="1">
    <source>
        <dbReference type="SAM" id="MobiDB-lite"/>
    </source>
</evidence>
<dbReference type="PANTHER" id="PTHR37984">
    <property type="entry name" value="PROTEIN CBG26694"/>
    <property type="match status" value="1"/>
</dbReference>
<name>A0A7D9IFN3_PARCT</name>
<dbReference type="InterPro" id="IPR050951">
    <property type="entry name" value="Retrovirus_Pol_polyprotein"/>
</dbReference>
<dbReference type="CDD" id="cd01647">
    <property type="entry name" value="RT_LTR"/>
    <property type="match status" value="1"/>
</dbReference>
<comment type="caution">
    <text evidence="2">The sequence shown here is derived from an EMBL/GenBank/DDBJ whole genome shotgun (WGS) entry which is preliminary data.</text>
</comment>
<dbReference type="InterPro" id="IPR041577">
    <property type="entry name" value="RT_RNaseH_2"/>
</dbReference>
<dbReference type="EMBL" id="CACRXK020004825">
    <property type="protein sequence ID" value="CAB4004175.1"/>
    <property type="molecule type" value="Genomic_DNA"/>
</dbReference>
<dbReference type="PANTHER" id="PTHR37984:SF11">
    <property type="entry name" value="INTEGRASE CATALYTIC DOMAIN-CONTAINING PROTEIN"/>
    <property type="match status" value="1"/>
</dbReference>
<dbReference type="Pfam" id="PF17919">
    <property type="entry name" value="RT_RNaseH_2"/>
    <property type="match status" value="1"/>
</dbReference>
<reference evidence="2" key="1">
    <citation type="submission" date="2020-04" db="EMBL/GenBank/DDBJ databases">
        <authorList>
            <person name="Alioto T."/>
            <person name="Alioto T."/>
            <person name="Gomez Garrido J."/>
        </authorList>
    </citation>
    <scope>NUCLEOTIDE SEQUENCE</scope>
    <source>
        <strain evidence="2">A484AB</strain>
    </source>
</reference>
<dbReference type="AlphaFoldDB" id="A0A7D9IFN3"/>
<evidence type="ECO:0000313" key="3">
    <source>
        <dbReference type="Proteomes" id="UP001152795"/>
    </source>
</evidence>
<accession>A0A7D9IFN3</accession>
<sequence>MNVIGGTSDEIVKALRPGDDPSSSDKRDLANEINNAFLAPMARYVPLSSVPRQHLIQPAQKPTSIKIYPYNSTVPLPITGKFEVQFCNGTKTTSATFHVVEGNSGSLLGYETATELGLLLVNVNQTTTMPSSTSSNTSDLVAKFRHLFTGIGKLKDYKQKLHLDPSIQPVAQKPRRVPFHLRKQVFARIEELEALDIIERASGPTSWVSPVVATPKPHNPSEVRVCGDYRQPNRAIIRERHPISTVEELLEDMTGACVFSKLVLRASYHQIELEEESRSNVLQQSLQGLHGVRNIADDLIVWGKSHEEHDRNLEALFQRLDAKGLTLNGDKCEYNQPSLWFYGYSLSKDGLSADPKKDFATLSAPLNELTKKSTKWQWTVIHQQAFEKIKTAIAEDCSMAFYDPAKETTLTVDASPVGLGAILSQIQEDGTIRNISYASRTLTPTERRYSQTEKEALAVQYLYQVQYRPGSSNPGDVLSRQPTETCEWSPNTADKYINFIESHAVPKSMALEEIAAETSTDSELQAVIKAVQTGHWYEKNDPNCRYVTAYHKLKDELSITNNGETVLVVIDGYSRYVEVEIMKRTTTTAVVSRLKKKYSPDTVTQMN</sequence>
<dbReference type="InterPro" id="IPR043128">
    <property type="entry name" value="Rev_trsase/Diguanyl_cyclase"/>
</dbReference>
<dbReference type="FunFam" id="3.30.70.270:FF:000003">
    <property type="entry name" value="Transposon Ty3-G Gag-Pol polyprotein"/>
    <property type="match status" value="1"/>
</dbReference>
<dbReference type="OrthoDB" id="2013982at2759"/>
<organism evidence="2 3">
    <name type="scientific">Paramuricea clavata</name>
    <name type="common">Red gorgonian</name>
    <name type="synonym">Violescent sea-whip</name>
    <dbReference type="NCBI Taxonomy" id="317549"/>
    <lineage>
        <taxon>Eukaryota</taxon>
        <taxon>Metazoa</taxon>
        <taxon>Cnidaria</taxon>
        <taxon>Anthozoa</taxon>
        <taxon>Octocorallia</taxon>
        <taxon>Malacalcyonacea</taxon>
        <taxon>Plexauridae</taxon>
        <taxon>Paramuricea</taxon>
    </lineage>
</organism>
<keyword evidence="3" id="KW-1185">Reference proteome</keyword>
<dbReference type="Gene3D" id="3.10.10.10">
    <property type="entry name" value="HIV Type 1 Reverse Transcriptase, subunit A, domain 1"/>
    <property type="match status" value="1"/>
</dbReference>
<evidence type="ECO:0000313" key="2">
    <source>
        <dbReference type="EMBL" id="CAB4004175.1"/>
    </source>
</evidence>
<gene>
    <name evidence="2" type="ORF">PACLA_8A002218</name>
</gene>
<dbReference type="Proteomes" id="UP001152795">
    <property type="component" value="Unassembled WGS sequence"/>
</dbReference>
<protein>
    <submittedName>
        <fullName evidence="2">Uncharacterized protein</fullName>
    </submittedName>
</protein>
<feature type="compositionally biased region" description="Basic and acidic residues" evidence="1">
    <location>
        <begin position="10"/>
        <end position="26"/>
    </location>
</feature>
<dbReference type="SUPFAM" id="SSF56672">
    <property type="entry name" value="DNA/RNA polymerases"/>
    <property type="match status" value="1"/>
</dbReference>
<proteinExistence type="predicted"/>
<dbReference type="InterPro" id="IPR043502">
    <property type="entry name" value="DNA/RNA_pol_sf"/>
</dbReference>